<reference evidence="7 8" key="1">
    <citation type="submission" date="2016-12" db="EMBL/GenBank/DDBJ databases">
        <authorList>
            <person name="Song W.-J."/>
            <person name="Kurnit D.M."/>
        </authorList>
    </citation>
    <scope>NUCLEOTIDE SEQUENCE [LARGE SCALE GENOMIC DNA]</scope>
    <source>
        <strain evidence="7 8">CGMCC 1.10808</strain>
    </source>
</reference>
<dbReference type="Gene3D" id="1.20.1560.10">
    <property type="entry name" value="ABC transporter type 1, transmembrane domain"/>
    <property type="match status" value="1"/>
</dbReference>
<accession>A0A1M7T1I2</accession>
<dbReference type="Proteomes" id="UP000184066">
    <property type="component" value="Unassembled WGS sequence"/>
</dbReference>
<gene>
    <name evidence="7" type="ORF">SAMN05216200_10424</name>
</gene>
<dbReference type="CDD" id="cd07346">
    <property type="entry name" value="ABC_6TM_exporters"/>
    <property type="match status" value="1"/>
</dbReference>
<keyword evidence="7" id="KW-0547">Nucleotide-binding</keyword>
<dbReference type="EMBL" id="FRDL01000004">
    <property type="protein sequence ID" value="SHN64603.1"/>
    <property type="molecule type" value="Genomic_DNA"/>
</dbReference>
<evidence type="ECO:0000259" key="6">
    <source>
        <dbReference type="PROSITE" id="PS50929"/>
    </source>
</evidence>
<proteinExistence type="predicted"/>
<keyword evidence="7" id="KW-0067">ATP-binding</keyword>
<dbReference type="PANTHER" id="PTHR43394:SF1">
    <property type="entry name" value="ATP-BINDING CASSETTE SUB-FAMILY B MEMBER 10, MITOCHONDRIAL"/>
    <property type="match status" value="1"/>
</dbReference>
<name>A0A1M7T1I2_9RHOB</name>
<dbReference type="OrthoDB" id="9760920at2"/>
<keyword evidence="3 5" id="KW-1133">Transmembrane helix</keyword>
<keyword evidence="8" id="KW-1185">Reference proteome</keyword>
<evidence type="ECO:0000256" key="2">
    <source>
        <dbReference type="ARBA" id="ARBA00022692"/>
    </source>
</evidence>
<sequence>MADKLTAFAWRHSRRDQIIITALTATTFPLMWATLELPKRIINDAIDGRNFPRQIGWMELEQTQYLLALCLAYLGAVAGNNALKYILNVRRGLTGERMLRRMRFDLFRRVMGRPLTRLRATNPGELVQMISAELAPVGDFIGAIFATPLMAGGQFIVYLGFIIVQNAMIGAAALALYPVQAWLVPKLQARVVALIRERIANIRAMARDVTESIEGAPEILALRTRRWHMAVVSRRLYDNFVIRKRIFYLKYLIKFVNNVADHVTPFFIFLIGGWFVIDGTLDLGALTAVLIAYKNLSAPWKELLNYYQTFSDMAARYQYVMDQFQHDEEAPALPERAPQGPHALALTDARAPGLPAPVTCHVPAGARVAVVDRDAARRGALLAALAGIAELQSGGWSSSQPIIYRASALVRSDARVFAGSFRFNMLLGLMFRPVADADDPEAEARRREALATGAPPDDVDARWIDPAEAGYRDMAHVESRILEAVHGLELDDDLYVIGLGSRADPDARPRLARTLLDLRTHIAASAELGPMREDFIDVWRPDRFNANASLGENVFYARPLDPESGWAGLLADRKVMRALDAAGIRPLLTEIAIDLCETLLSLFEGVAADSDLLREYGLFSRSETPEIRAIVQKARRRGPGRLSRAETRRLLTIAMDYRPARFRLAVLRAKGREPALVAARPALRKALAGDPRLEFIDESRYMRSFSISENLFFGPVRVERRDSWGPFKRRVDVLVRETGLREDVLRLGLDQPVGEGGMTLNARQRVRLALGRALMKNPAALLLDGVAAGDEQADLDARARLHRALDGGALVWGAATARAARDADVILRFDDAAGGVLLQEGPESLARLDGAEDEGR</sequence>
<evidence type="ECO:0000313" key="8">
    <source>
        <dbReference type="Proteomes" id="UP000184066"/>
    </source>
</evidence>
<comment type="subcellular location">
    <subcellularLocation>
        <location evidence="1">Cell membrane</location>
        <topology evidence="1">Multi-pass membrane protein</topology>
    </subcellularLocation>
</comment>
<dbReference type="GO" id="GO:0005524">
    <property type="term" value="F:ATP binding"/>
    <property type="evidence" value="ECO:0007669"/>
    <property type="project" value="UniProtKB-KW"/>
</dbReference>
<dbReference type="Gene3D" id="3.40.50.300">
    <property type="entry name" value="P-loop containing nucleotide triphosphate hydrolases"/>
    <property type="match status" value="1"/>
</dbReference>
<dbReference type="InterPro" id="IPR011527">
    <property type="entry name" value="ABC1_TM_dom"/>
</dbReference>
<keyword evidence="2 5" id="KW-0812">Transmembrane</keyword>
<dbReference type="SUPFAM" id="SSF90123">
    <property type="entry name" value="ABC transporter transmembrane region"/>
    <property type="match status" value="1"/>
</dbReference>
<dbReference type="GO" id="GO:0015421">
    <property type="term" value="F:ABC-type oligopeptide transporter activity"/>
    <property type="evidence" value="ECO:0007669"/>
    <property type="project" value="TreeGrafter"/>
</dbReference>
<dbReference type="Pfam" id="PF00664">
    <property type="entry name" value="ABC_membrane"/>
    <property type="match status" value="1"/>
</dbReference>
<dbReference type="InterPro" id="IPR027417">
    <property type="entry name" value="P-loop_NTPase"/>
</dbReference>
<dbReference type="InterPro" id="IPR036640">
    <property type="entry name" value="ABC1_TM_sf"/>
</dbReference>
<keyword evidence="4 5" id="KW-0472">Membrane</keyword>
<feature type="domain" description="ABC transmembrane type-1" evidence="6">
    <location>
        <begin position="39"/>
        <end position="312"/>
    </location>
</feature>
<evidence type="ECO:0000256" key="3">
    <source>
        <dbReference type="ARBA" id="ARBA00022989"/>
    </source>
</evidence>
<evidence type="ECO:0000256" key="5">
    <source>
        <dbReference type="SAM" id="Phobius"/>
    </source>
</evidence>
<feature type="transmembrane region" description="Helical" evidence="5">
    <location>
        <begin position="155"/>
        <end position="177"/>
    </location>
</feature>
<dbReference type="RefSeq" id="WP_072747000.1">
    <property type="nucleotide sequence ID" value="NZ_FOHL01000004.1"/>
</dbReference>
<dbReference type="STRING" id="1189325.SAMN04488119_10424"/>
<evidence type="ECO:0000256" key="4">
    <source>
        <dbReference type="ARBA" id="ARBA00023136"/>
    </source>
</evidence>
<dbReference type="GO" id="GO:0005886">
    <property type="term" value="C:plasma membrane"/>
    <property type="evidence" value="ECO:0007669"/>
    <property type="project" value="UniProtKB-SubCell"/>
</dbReference>
<dbReference type="AlphaFoldDB" id="A0A1M7T1I2"/>
<feature type="transmembrane region" description="Helical" evidence="5">
    <location>
        <begin position="266"/>
        <end position="293"/>
    </location>
</feature>
<protein>
    <submittedName>
        <fullName evidence="7">Putative ABC transport system ATP-binding protein</fullName>
    </submittedName>
</protein>
<dbReference type="InterPro" id="IPR039421">
    <property type="entry name" value="Type_1_exporter"/>
</dbReference>
<dbReference type="PROSITE" id="PS50929">
    <property type="entry name" value="ABC_TM1F"/>
    <property type="match status" value="1"/>
</dbReference>
<dbReference type="SUPFAM" id="SSF52540">
    <property type="entry name" value="P-loop containing nucleoside triphosphate hydrolases"/>
    <property type="match status" value="1"/>
</dbReference>
<evidence type="ECO:0000313" key="7">
    <source>
        <dbReference type="EMBL" id="SHN64603.1"/>
    </source>
</evidence>
<organism evidence="7 8">
    <name type="scientific">Oceanicella actignis</name>
    <dbReference type="NCBI Taxonomy" id="1189325"/>
    <lineage>
        <taxon>Bacteria</taxon>
        <taxon>Pseudomonadati</taxon>
        <taxon>Pseudomonadota</taxon>
        <taxon>Alphaproteobacteria</taxon>
        <taxon>Rhodobacterales</taxon>
        <taxon>Paracoccaceae</taxon>
        <taxon>Oceanicella</taxon>
    </lineage>
</organism>
<dbReference type="PANTHER" id="PTHR43394">
    <property type="entry name" value="ATP-DEPENDENT PERMEASE MDL1, MITOCHONDRIAL"/>
    <property type="match status" value="1"/>
</dbReference>
<evidence type="ECO:0000256" key="1">
    <source>
        <dbReference type="ARBA" id="ARBA00004651"/>
    </source>
</evidence>